<dbReference type="SUPFAM" id="SSF47413">
    <property type="entry name" value="lambda repressor-like DNA-binding domains"/>
    <property type="match status" value="1"/>
</dbReference>
<protein>
    <submittedName>
        <fullName evidence="2">Transcriptional regulator</fullName>
    </submittedName>
</protein>
<dbReference type="GO" id="GO:0003677">
    <property type="term" value="F:DNA binding"/>
    <property type="evidence" value="ECO:0007669"/>
    <property type="project" value="InterPro"/>
</dbReference>
<accession>A0A8S5P6M3</accession>
<name>A0A8S5P6M3_9CAUD</name>
<proteinExistence type="predicted"/>
<evidence type="ECO:0000313" key="2">
    <source>
        <dbReference type="EMBL" id="DAE02083.1"/>
    </source>
</evidence>
<feature type="domain" description="HTH cro/C1-type" evidence="1">
    <location>
        <begin position="7"/>
        <end position="38"/>
    </location>
</feature>
<reference evidence="2" key="1">
    <citation type="journal article" date="2021" name="Proc. Natl. Acad. Sci. U.S.A.">
        <title>A Catalog of Tens of Thousands of Viruses from Human Metagenomes Reveals Hidden Associations with Chronic Diseases.</title>
        <authorList>
            <person name="Tisza M.J."/>
            <person name="Buck C.B."/>
        </authorList>
    </citation>
    <scope>NUCLEOTIDE SEQUENCE</scope>
    <source>
        <strain evidence="2">Ct1Eo1</strain>
    </source>
</reference>
<organism evidence="2">
    <name type="scientific">Siphoviridae sp. ct1Eo1</name>
    <dbReference type="NCBI Taxonomy" id="2825307"/>
    <lineage>
        <taxon>Viruses</taxon>
        <taxon>Duplodnaviria</taxon>
        <taxon>Heunggongvirae</taxon>
        <taxon>Uroviricota</taxon>
        <taxon>Caudoviricetes</taxon>
    </lineage>
</organism>
<dbReference type="CDD" id="cd00093">
    <property type="entry name" value="HTH_XRE"/>
    <property type="match status" value="1"/>
</dbReference>
<dbReference type="InterPro" id="IPR010982">
    <property type="entry name" value="Lambda_DNA-bd_dom_sf"/>
</dbReference>
<dbReference type="EMBL" id="BK015340">
    <property type="protein sequence ID" value="DAE02083.1"/>
    <property type="molecule type" value="Genomic_DNA"/>
</dbReference>
<dbReference type="PROSITE" id="PS50943">
    <property type="entry name" value="HTH_CROC1"/>
    <property type="match status" value="1"/>
</dbReference>
<dbReference type="InterPro" id="IPR001387">
    <property type="entry name" value="Cro/C1-type_HTH"/>
</dbReference>
<sequence length="93" mass="10679">MCKQIDFKELRQKTKLTLSDLADLSGYSVLHIVRLEQGCQVSACVKNKILSILLQTQEEGMASEVKIWRDRALQAEEKLDMLKDAMVGWIRKI</sequence>
<evidence type="ECO:0000259" key="1">
    <source>
        <dbReference type="PROSITE" id="PS50943"/>
    </source>
</evidence>